<feature type="transmembrane region" description="Helical" evidence="19">
    <location>
        <begin position="281"/>
        <end position="307"/>
    </location>
</feature>
<evidence type="ECO:0000256" key="14">
    <source>
        <dbReference type="ARBA" id="ARBA00044924"/>
    </source>
</evidence>
<evidence type="ECO:0000313" key="22">
    <source>
        <dbReference type="EMBL" id="KAL1412151.1"/>
    </source>
</evidence>
<evidence type="ECO:0000256" key="8">
    <source>
        <dbReference type="ARBA" id="ARBA00044898"/>
    </source>
</evidence>
<keyword evidence="19" id="KW-1133">Transmembrane helix</keyword>
<evidence type="ECO:0000256" key="2">
    <source>
        <dbReference type="ARBA" id="ARBA00044876"/>
    </source>
</evidence>
<gene>
    <name evidence="22" type="ORF">Q8F55_003158</name>
</gene>
<comment type="catalytic activity">
    <reaction evidence="9">
        <text>L-arginyl-L-alpha-amino acid(out) = L-arginyl-L-alpha-amino acid(in)</text>
        <dbReference type="Rhea" id="RHEA:79371"/>
        <dbReference type="ChEBI" id="CHEBI:84315"/>
    </reaction>
</comment>
<evidence type="ECO:0000256" key="20">
    <source>
        <dbReference type="SAM" id="SignalP"/>
    </source>
</evidence>
<comment type="catalytic activity">
    <reaction evidence="13">
        <text>L-alanyl-L-lysine(out) = L-alanyl-L-lysine(in)</text>
        <dbReference type="Rhea" id="RHEA:79415"/>
        <dbReference type="ChEBI" id="CHEBI:192470"/>
    </reaction>
</comment>
<feature type="transmembrane region" description="Helical" evidence="19">
    <location>
        <begin position="319"/>
        <end position="340"/>
    </location>
</feature>
<evidence type="ECO:0000313" key="23">
    <source>
        <dbReference type="Proteomes" id="UP001565368"/>
    </source>
</evidence>
<evidence type="ECO:0000256" key="11">
    <source>
        <dbReference type="ARBA" id="ARBA00044903"/>
    </source>
</evidence>
<comment type="catalytic activity">
    <reaction evidence="10">
        <text>L-lysyl-L-lysine(out) = L-lysyl-L-lysine(in)</text>
        <dbReference type="Rhea" id="RHEA:79403"/>
        <dbReference type="ChEBI" id="CHEBI:229956"/>
    </reaction>
</comment>
<evidence type="ECO:0000259" key="21">
    <source>
        <dbReference type="PROSITE" id="PS50850"/>
    </source>
</evidence>
<dbReference type="PROSITE" id="PS50850">
    <property type="entry name" value="MFS"/>
    <property type="match status" value="1"/>
</dbReference>
<feature type="signal peptide" evidence="20">
    <location>
        <begin position="1"/>
        <end position="24"/>
    </location>
</feature>
<evidence type="ECO:0000256" key="15">
    <source>
        <dbReference type="ARBA" id="ARBA00044985"/>
    </source>
</evidence>
<dbReference type="Proteomes" id="UP001565368">
    <property type="component" value="Unassembled WGS sequence"/>
</dbReference>
<comment type="catalytic activity">
    <reaction evidence="7">
        <text>L-alpha-aminoacyl-L-lysine(out) = L-alpha-aminoacyl-L-lysine(in)</text>
        <dbReference type="Rhea" id="RHEA:79383"/>
        <dbReference type="ChEBI" id="CHEBI:229966"/>
    </reaction>
</comment>
<name>A0ABR3QBP6_9TREE</name>
<feature type="transmembrane region" description="Helical" evidence="19">
    <location>
        <begin position="67"/>
        <end position="89"/>
    </location>
</feature>
<comment type="catalytic activity">
    <reaction evidence="5">
        <text>L-alpha-aminoacyl-L-histidine(out) = L-alpha-aminoacyl-L-histidine(in)</text>
        <dbReference type="Rhea" id="RHEA:79375"/>
        <dbReference type="ChEBI" id="CHEBI:229967"/>
    </reaction>
</comment>
<feature type="transmembrane region" description="Helical" evidence="19">
    <location>
        <begin position="101"/>
        <end position="123"/>
    </location>
</feature>
<comment type="catalytic activity">
    <reaction evidence="2">
        <text>L-lysyl-L-alanine(out) = L-lysyl-L-alanine(in)</text>
        <dbReference type="Rhea" id="RHEA:79399"/>
        <dbReference type="ChEBI" id="CHEBI:229954"/>
    </reaction>
</comment>
<evidence type="ECO:0000256" key="13">
    <source>
        <dbReference type="ARBA" id="ARBA00044919"/>
    </source>
</evidence>
<evidence type="ECO:0000256" key="18">
    <source>
        <dbReference type="ARBA" id="ARBA00046376"/>
    </source>
</evidence>
<comment type="catalytic activity">
    <reaction evidence="3">
        <text>L-histidyl-glycine(out) = L-histidyl-glycine(in)</text>
        <dbReference type="Rhea" id="RHEA:79395"/>
        <dbReference type="ChEBI" id="CHEBI:229957"/>
    </reaction>
</comment>
<evidence type="ECO:0000256" key="4">
    <source>
        <dbReference type="ARBA" id="ARBA00044881"/>
    </source>
</evidence>
<dbReference type="Gene3D" id="1.20.1250.20">
    <property type="entry name" value="MFS general substrate transporter like domains"/>
    <property type="match status" value="2"/>
</dbReference>
<comment type="catalytic activity">
    <reaction evidence="8">
        <text>L-aspartyl-L-lysine(out) = L-aspartyl-L-lysine(in)</text>
        <dbReference type="Rhea" id="RHEA:79411"/>
        <dbReference type="ChEBI" id="CHEBI:229953"/>
    </reaction>
</comment>
<dbReference type="GeneID" id="95984201"/>
<organism evidence="22 23">
    <name type="scientific">Vanrija albida</name>
    <dbReference type="NCBI Taxonomy" id="181172"/>
    <lineage>
        <taxon>Eukaryota</taxon>
        <taxon>Fungi</taxon>
        <taxon>Dikarya</taxon>
        <taxon>Basidiomycota</taxon>
        <taxon>Agaricomycotina</taxon>
        <taxon>Tremellomycetes</taxon>
        <taxon>Trichosporonales</taxon>
        <taxon>Trichosporonaceae</taxon>
        <taxon>Vanrija</taxon>
    </lineage>
</organism>
<feature type="transmembrane region" description="Helical" evidence="19">
    <location>
        <begin position="226"/>
        <end position="245"/>
    </location>
</feature>
<evidence type="ECO:0000256" key="1">
    <source>
        <dbReference type="ARBA" id="ARBA00004141"/>
    </source>
</evidence>
<evidence type="ECO:0000256" key="10">
    <source>
        <dbReference type="ARBA" id="ARBA00044900"/>
    </source>
</evidence>
<accession>A0ABR3QBP6</accession>
<evidence type="ECO:0000256" key="7">
    <source>
        <dbReference type="ARBA" id="ARBA00044893"/>
    </source>
</evidence>
<evidence type="ECO:0000256" key="19">
    <source>
        <dbReference type="SAM" id="Phobius"/>
    </source>
</evidence>
<comment type="subcellular location">
    <subcellularLocation>
        <location evidence="1">Membrane</location>
        <topology evidence="1">Multi-pass membrane protein</topology>
    </subcellularLocation>
</comment>
<keyword evidence="20" id="KW-0732">Signal</keyword>
<dbReference type="InterPro" id="IPR020846">
    <property type="entry name" value="MFS_dom"/>
</dbReference>
<comment type="catalytic activity">
    <reaction evidence="6">
        <text>L-lysyl-L-alpha-amino acid(out) = L-lysyl-L-alpha-amino acid(in)</text>
        <dbReference type="Rhea" id="RHEA:79387"/>
        <dbReference type="ChEBI" id="CHEBI:229965"/>
    </reaction>
</comment>
<feature type="chain" id="PRO_5045398848" description="Lysosomal dipeptide transporter MFSD1" evidence="20">
    <location>
        <begin position="25"/>
        <end position="407"/>
    </location>
</feature>
<dbReference type="SUPFAM" id="SSF103473">
    <property type="entry name" value="MFS general substrate transporter"/>
    <property type="match status" value="1"/>
</dbReference>
<proteinExistence type="predicted"/>
<evidence type="ECO:0000256" key="5">
    <source>
        <dbReference type="ARBA" id="ARBA00044884"/>
    </source>
</evidence>
<comment type="catalytic activity">
    <reaction evidence="4">
        <text>L-alpha-aminoacyl-L-arginine(out) = L-alpha-aminoacyl-L-arginine(in)</text>
        <dbReference type="Rhea" id="RHEA:79367"/>
        <dbReference type="ChEBI" id="CHEBI:229968"/>
    </reaction>
</comment>
<dbReference type="EMBL" id="JBBXJM010000002">
    <property type="protein sequence ID" value="KAL1412151.1"/>
    <property type="molecule type" value="Genomic_DNA"/>
</dbReference>
<feature type="transmembrane region" description="Helical" evidence="19">
    <location>
        <begin position="378"/>
        <end position="401"/>
    </location>
</feature>
<evidence type="ECO:0000256" key="3">
    <source>
        <dbReference type="ARBA" id="ARBA00044878"/>
    </source>
</evidence>
<dbReference type="PANTHER" id="PTHR23512">
    <property type="entry name" value="MAJOR FACILITATOR SUPERFAMILY DOMAIN-CONTAINING PROTEIN 1"/>
    <property type="match status" value="1"/>
</dbReference>
<evidence type="ECO:0000256" key="9">
    <source>
        <dbReference type="ARBA" id="ARBA00044899"/>
    </source>
</evidence>
<feature type="transmembrane region" description="Helical" evidence="19">
    <location>
        <begin position="251"/>
        <end position="269"/>
    </location>
</feature>
<dbReference type="Pfam" id="PF07690">
    <property type="entry name" value="MFS_1"/>
    <property type="match status" value="1"/>
</dbReference>
<evidence type="ECO:0000256" key="12">
    <source>
        <dbReference type="ARBA" id="ARBA00044912"/>
    </source>
</evidence>
<comment type="caution">
    <text evidence="22">The sequence shown here is derived from an EMBL/GenBank/DDBJ whole genome shotgun (WGS) entry which is preliminary data.</text>
</comment>
<evidence type="ECO:0000256" key="17">
    <source>
        <dbReference type="ARBA" id="ARBA00045709"/>
    </source>
</evidence>
<comment type="catalytic activity">
    <reaction evidence="14">
        <text>L-lysyl-glycine(out) = L-lysyl-glycine(in)</text>
        <dbReference type="Rhea" id="RHEA:79407"/>
        <dbReference type="ChEBI" id="CHEBI:191202"/>
    </reaction>
</comment>
<comment type="catalytic activity">
    <reaction evidence="12">
        <text>L-histidyl-L-alpha-amino acid(out) = L-histidyl-L-alpha-amino acid(in)</text>
        <dbReference type="Rhea" id="RHEA:79379"/>
        <dbReference type="ChEBI" id="CHEBI:229964"/>
    </reaction>
</comment>
<dbReference type="InterPro" id="IPR011701">
    <property type="entry name" value="MFS"/>
</dbReference>
<feature type="transmembrane region" description="Helical" evidence="19">
    <location>
        <begin position="34"/>
        <end position="55"/>
    </location>
</feature>
<sequence length="407" mass="44649">MDRWGGMRVAIVSSFIVLLGSVLAAVSSIHNNYGLLVGGEILLGFGSTVSQVCQYKLYPNYVEGRHMALVFGLTLAWNRLMSVIAKVAAVPMTKLDHNWGWALWISAMLCAFSFASVLAYAAYERSLPPHHRPPVPTREERKRSWVQLTGVPLVLRLPKFYWILNATQMFQHGVWAVYNANVADMQVKTRGTSTQAAGYNSSLQSVIPVVLTPVAGFFFDRYGHRMTFVSITAALYIVVFVLIGLTKVNALAPIIISSFAYVTNLLPYFASLPILIDGDELLGTAFGVFQSFANSGSLIMNVAAGSIQDNTPHQKYNRVIYLLVALKAVDVALGPVYIWLDRRWLRGSLQLPEKTRVAILAEVHKAGGTLEGLKKSKWTTAICGGILIAMTVTGIVIYVIYSLGASD</sequence>
<dbReference type="InterPro" id="IPR052187">
    <property type="entry name" value="MFSD1"/>
</dbReference>
<keyword evidence="19" id="KW-0812">Transmembrane</keyword>
<dbReference type="RefSeq" id="XP_069212095.1">
    <property type="nucleotide sequence ID" value="XM_069351709.1"/>
</dbReference>
<evidence type="ECO:0000256" key="6">
    <source>
        <dbReference type="ARBA" id="ARBA00044891"/>
    </source>
</evidence>
<comment type="catalytic activity">
    <reaction evidence="11">
        <text>L-arginyl-glycine(out) = L-arginyl-glycine(in)</text>
        <dbReference type="Rhea" id="RHEA:79391"/>
        <dbReference type="ChEBI" id="CHEBI:229955"/>
    </reaction>
</comment>
<protein>
    <recommendedName>
        <fullName evidence="15">Lysosomal dipeptide transporter MFSD1</fullName>
    </recommendedName>
    <alternativeName>
        <fullName evidence="16">Major facilitator superfamily domain-containing protein 1</fullName>
    </alternativeName>
</protein>
<reference evidence="22 23" key="1">
    <citation type="submission" date="2023-08" db="EMBL/GenBank/DDBJ databases">
        <title>Annotated Genome Sequence of Vanrija albida AlHP1.</title>
        <authorList>
            <person name="Herzog R."/>
        </authorList>
    </citation>
    <scope>NUCLEOTIDE SEQUENCE [LARGE SCALE GENOMIC DNA]</scope>
    <source>
        <strain evidence="22 23">AlHP1</strain>
    </source>
</reference>
<feature type="transmembrane region" description="Helical" evidence="19">
    <location>
        <begin position="202"/>
        <end position="219"/>
    </location>
</feature>
<dbReference type="PANTHER" id="PTHR23512:SF12">
    <property type="entry name" value="TRANSPORTER, PUTATIVE (AFU_ORTHOLOGUE AFUA_4G00260)-RELATED"/>
    <property type="match status" value="1"/>
</dbReference>
<comment type="function">
    <text evidence="17">Lysosomal dipeptide uniporter that selectively exports lysine, arginine or histidine-containing dipeptides with a net positive charge from the lysosome lumen into the cytosol. Could play a role in a specific type of protein O-glycosylation indirectly regulating macrophages migration and tissue invasion. Also essential for liver homeostasis.</text>
</comment>
<keyword evidence="23" id="KW-1185">Reference proteome</keyword>
<keyword evidence="19" id="KW-0472">Membrane</keyword>
<dbReference type="InterPro" id="IPR036259">
    <property type="entry name" value="MFS_trans_sf"/>
</dbReference>
<evidence type="ECO:0000256" key="16">
    <source>
        <dbReference type="ARBA" id="ARBA00045018"/>
    </source>
</evidence>
<feature type="domain" description="Major facilitator superfamily (MFS) profile" evidence="21">
    <location>
        <begin position="1"/>
        <end position="343"/>
    </location>
</feature>
<comment type="subunit">
    <text evidence="18">Homodimer. Interacts with lysosomal protein GLMP (via lumenal domain); the interaction starts while both proteins are still in the endoplasmic reticulum and is required for stabilization of MFSD1 in lysosomes but has no direct effect on its targeting to lysosomes or transporter activity.</text>
</comment>